<dbReference type="Proteomes" id="UP000821865">
    <property type="component" value="Chromosome 5"/>
</dbReference>
<evidence type="ECO:0000313" key="1">
    <source>
        <dbReference type="EMBL" id="KAH7949029.1"/>
    </source>
</evidence>
<reference evidence="1" key="1">
    <citation type="submission" date="2020-05" db="EMBL/GenBank/DDBJ databases">
        <title>Large-scale comparative analyses of tick genomes elucidate their genetic diversity and vector capacities.</title>
        <authorList>
            <person name="Jia N."/>
            <person name="Wang J."/>
            <person name="Shi W."/>
            <person name="Du L."/>
            <person name="Sun Y."/>
            <person name="Zhan W."/>
            <person name="Jiang J."/>
            <person name="Wang Q."/>
            <person name="Zhang B."/>
            <person name="Ji P."/>
            <person name="Sakyi L.B."/>
            <person name="Cui X."/>
            <person name="Yuan T."/>
            <person name="Jiang B."/>
            <person name="Yang W."/>
            <person name="Lam T.T.-Y."/>
            <person name="Chang Q."/>
            <person name="Ding S."/>
            <person name="Wang X."/>
            <person name="Zhu J."/>
            <person name="Ruan X."/>
            <person name="Zhao L."/>
            <person name="Wei J."/>
            <person name="Que T."/>
            <person name="Du C."/>
            <person name="Cheng J."/>
            <person name="Dai P."/>
            <person name="Han X."/>
            <person name="Huang E."/>
            <person name="Gao Y."/>
            <person name="Liu J."/>
            <person name="Shao H."/>
            <person name="Ye R."/>
            <person name="Li L."/>
            <person name="Wei W."/>
            <person name="Wang X."/>
            <person name="Wang C."/>
            <person name="Yang T."/>
            <person name="Huo Q."/>
            <person name="Li W."/>
            <person name="Guo W."/>
            <person name="Chen H."/>
            <person name="Zhou L."/>
            <person name="Ni X."/>
            <person name="Tian J."/>
            <person name="Zhou Y."/>
            <person name="Sheng Y."/>
            <person name="Liu T."/>
            <person name="Pan Y."/>
            <person name="Xia L."/>
            <person name="Li J."/>
            <person name="Zhao F."/>
            <person name="Cao W."/>
        </authorList>
    </citation>
    <scope>NUCLEOTIDE SEQUENCE</scope>
    <source>
        <strain evidence="1">Dsil-2018</strain>
    </source>
</reference>
<accession>A0ACB8CPG4</accession>
<name>A0ACB8CPG4_DERSI</name>
<sequence>MQKCMVTEHITLEDGHFYVLLQERNLATAISRYETFQNVKSLRQDQNALVRFLFLSRLATFISYVNVISAHPYLRSFPLAFLSPSFRKWWPTNSDVTGAAVGICKLQHLYEIPVTKMAAMKSSLLPANSPEDFTCVARGCSMAAEYGNTSAWIRAALAKASSSLTRGAFRSLQLGLGWLQANDERWPRLRRWAKSESTKASKSYPSSPESDINEYKHVSWLRNLQHRILERVTRRIEVATDLSLESAESYQVVNYGIGGHYTPHMDAHGLDKITSYVDIHDGNRLATMLMYLTDVEAGGATAFVKLGIAVKPRIGDALFWYDVKPYDGNEFAKMSFWHQKRKADELTTHVACPVLWGSKWIVTKWIRERNNFVVHYNTPG</sequence>
<gene>
    <name evidence="1" type="ORF">HPB49_004234</name>
</gene>
<protein>
    <submittedName>
        <fullName evidence="1">Uncharacterized protein</fullName>
    </submittedName>
</protein>
<organism evidence="1 2">
    <name type="scientific">Dermacentor silvarum</name>
    <name type="common">Tick</name>
    <dbReference type="NCBI Taxonomy" id="543639"/>
    <lineage>
        <taxon>Eukaryota</taxon>
        <taxon>Metazoa</taxon>
        <taxon>Ecdysozoa</taxon>
        <taxon>Arthropoda</taxon>
        <taxon>Chelicerata</taxon>
        <taxon>Arachnida</taxon>
        <taxon>Acari</taxon>
        <taxon>Parasitiformes</taxon>
        <taxon>Ixodida</taxon>
        <taxon>Ixodoidea</taxon>
        <taxon>Ixodidae</taxon>
        <taxon>Rhipicephalinae</taxon>
        <taxon>Dermacentor</taxon>
    </lineage>
</organism>
<dbReference type="EMBL" id="CM023474">
    <property type="protein sequence ID" value="KAH7949029.1"/>
    <property type="molecule type" value="Genomic_DNA"/>
</dbReference>
<evidence type="ECO:0000313" key="2">
    <source>
        <dbReference type="Proteomes" id="UP000821865"/>
    </source>
</evidence>
<comment type="caution">
    <text evidence="1">The sequence shown here is derived from an EMBL/GenBank/DDBJ whole genome shotgun (WGS) entry which is preliminary data.</text>
</comment>
<proteinExistence type="predicted"/>
<keyword evidence="2" id="KW-1185">Reference proteome</keyword>